<evidence type="ECO:0000313" key="3">
    <source>
        <dbReference type="Proteomes" id="UP000272942"/>
    </source>
</evidence>
<name>A0A183B735_9TREM</name>
<reference evidence="2 3" key="2">
    <citation type="submission" date="2018-11" db="EMBL/GenBank/DDBJ databases">
        <authorList>
            <consortium name="Pathogen Informatics"/>
        </authorList>
    </citation>
    <scope>NUCLEOTIDE SEQUENCE [LARGE SCALE GENOMIC DNA]</scope>
    <source>
        <strain evidence="2 3">Egypt</strain>
    </source>
</reference>
<protein>
    <submittedName>
        <fullName evidence="2 4">Uncharacterized protein</fullName>
    </submittedName>
</protein>
<organism evidence="4">
    <name type="scientific">Echinostoma caproni</name>
    <dbReference type="NCBI Taxonomy" id="27848"/>
    <lineage>
        <taxon>Eukaryota</taxon>
        <taxon>Metazoa</taxon>
        <taxon>Spiralia</taxon>
        <taxon>Lophotrochozoa</taxon>
        <taxon>Platyhelminthes</taxon>
        <taxon>Trematoda</taxon>
        <taxon>Digenea</taxon>
        <taxon>Plagiorchiida</taxon>
        <taxon>Echinostomata</taxon>
        <taxon>Echinostomatoidea</taxon>
        <taxon>Echinostomatidae</taxon>
        <taxon>Echinostoma</taxon>
    </lineage>
</organism>
<evidence type="ECO:0000313" key="2">
    <source>
        <dbReference type="EMBL" id="VDP92292.1"/>
    </source>
</evidence>
<proteinExistence type="predicted"/>
<dbReference type="WBParaSite" id="ECPE_0001506001-mRNA-1">
    <property type="protein sequence ID" value="ECPE_0001506001-mRNA-1"/>
    <property type="gene ID" value="ECPE_0001506001"/>
</dbReference>
<sequence length="80" mass="8829">MGEHPYAPEIGRDQKHSYANRPYMTVAHSHHNDKTKKHFRRCKALPGTTPITTVELPGSRSSVGITSSQVQEPGHPLAEA</sequence>
<evidence type="ECO:0000313" key="4">
    <source>
        <dbReference type="WBParaSite" id="ECPE_0001506001-mRNA-1"/>
    </source>
</evidence>
<keyword evidence="3" id="KW-1185">Reference proteome</keyword>
<dbReference type="Proteomes" id="UP000272942">
    <property type="component" value="Unassembled WGS sequence"/>
</dbReference>
<gene>
    <name evidence="2" type="ORF">ECPE_LOCUS15020</name>
</gene>
<reference evidence="4" key="1">
    <citation type="submission" date="2016-06" db="UniProtKB">
        <authorList>
            <consortium name="WormBaseParasite"/>
        </authorList>
    </citation>
    <scope>IDENTIFICATION</scope>
</reference>
<dbReference type="AlphaFoldDB" id="A0A183B735"/>
<feature type="compositionally biased region" description="Polar residues" evidence="1">
    <location>
        <begin position="59"/>
        <end position="71"/>
    </location>
</feature>
<accession>A0A183B735</accession>
<feature type="region of interest" description="Disordered" evidence="1">
    <location>
        <begin position="45"/>
        <end position="80"/>
    </location>
</feature>
<dbReference type="EMBL" id="UZAN01059245">
    <property type="protein sequence ID" value="VDP92292.1"/>
    <property type="molecule type" value="Genomic_DNA"/>
</dbReference>
<evidence type="ECO:0000256" key="1">
    <source>
        <dbReference type="SAM" id="MobiDB-lite"/>
    </source>
</evidence>